<dbReference type="GO" id="GO:0016758">
    <property type="term" value="F:hexosyltransferase activity"/>
    <property type="evidence" value="ECO:0007669"/>
    <property type="project" value="InterPro"/>
</dbReference>
<protein>
    <submittedName>
        <fullName evidence="7">Uncharacterized protein</fullName>
    </submittedName>
</protein>
<keyword evidence="6" id="KW-0464">Manganese</keyword>
<evidence type="ECO:0000256" key="2">
    <source>
        <dbReference type="ARBA" id="ARBA00022676"/>
    </source>
</evidence>
<proteinExistence type="inferred from homology"/>
<keyword evidence="8" id="KW-1185">Reference proteome</keyword>
<dbReference type="InterPro" id="IPR029044">
    <property type="entry name" value="Nucleotide-diphossugar_trans"/>
</dbReference>
<dbReference type="RefSeq" id="XP_004349073.1">
    <property type="nucleotide sequence ID" value="XM_004349023.2"/>
</dbReference>
<sequence>MVALSGVSRRKRLALLCTAGFLISLVLSYLFAIRYIENQRRAEKEALHERVIEQFSHVPTAQCAMLRSNASENAHPDAGNAQAAPLVPGTDQLRPGNRLLTYNAACPVPKHTLNIGLVVTVTGRYMQFFKRFSTSAGSFFFPNHNVTIFVFTDQPLPPLDWGEISPTVKAIPKTRLPWPYDSLMRFGTLLQHAKEFEGMDYLYALDVDFAFNTYVCEDFLADLVGVQNGYHPGTKGTPDHNPASTAFIAPGTNTHYYAGGVYGGKHGRVFQVAEAVHSNIMTDMRNRVMALWHDESHLNRYFVDHPPSITLSAEYCYMPYTKWVPLVHSYAELGVVVPRIVHYEYLKADLREEYV</sequence>
<feature type="binding site" evidence="5">
    <location>
        <position position="295"/>
    </location>
    <ligand>
        <name>an alpha-L-fucosyl-(1-&gt;2)-beta-D-galactosyl derivative</name>
        <dbReference type="ChEBI" id="CHEBI:140327"/>
    </ligand>
</feature>
<dbReference type="GO" id="GO:0005975">
    <property type="term" value="P:carbohydrate metabolic process"/>
    <property type="evidence" value="ECO:0007669"/>
    <property type="project" value="InterPro"/>
</dbReference>
<name>A0A0D2X1P0_CAPO3</name>
<keyword evidence="6" id="KW-0479">Metal-binding</keyword>
<dbReference type="Gene3D" id="3.90.550.10">
    <property type="entry name" value="Spore Coat Polysaccharide Biosynthesis Protein SpsA, Chain A"/>
    <property type="match status" value="1"/>
</dbReference>
<dbReference type="AlphaFoldDB" id="A0A0D2X1P0"/>
<organism evidence="7 8">
    <name type="scientific">Capsaspora owczarzaki (strain ATCC 30864)</name>
    <dbReference type="NCBI Taxonomy" id="595528"/>
    <lineage>
        <taxon>Eukaryota</taxon>
        <taxon>Filasterea</taxon>
        <taxon>Capsaspora</taxon>
    </lineage>
</organism>
<dbReference type="InParanoid" id="A0A0D2X1P0"/>
<dbReference type="InterPro" id="IPR005076">
    <property type="entry name" value="Glyco_trans_6"/>
</dbReference>
<evidence type="ECO:0000256" key="1">
    <source>
        <dbReference type="ARBA" id="ARBA00010413"/>
    </source>
</evidence>
<accession>A0A0D2X1P0</accession>
<comment type="cofactor">
    <cofactor evidence="6">
        <name>Mn(2+)</name>
        <dbReference type="ChEBI" id="CHEBI:29035"/>
    </cofactor>
    <text evidence="6">Binds 1 Mn(2+) ion per subunit.</text>
</comment>
<dbReference type="PhylomeDB" id="A0A0D2X1P0"/>
<gene>
    <name evidence="7" type="ORF">CAOG_002323</name>
</gene>
<evidence type="ECO:0000256" key="4">
    <source>
        <dbReference type="PIRSR" id="PIRSR605076-1"/>
    </source>
</evidence>
<dbReference type="GO" id="GO:0016020">
    <property type="term" value="C:membrane"/>
    <property type="evidence" value="ECO:0007669"/>
    <property type="project" value="InterPro"/>
</dbReference>
<evidence type="ECO:0000313" key="7">
    <source>
        <dbReference type="EMBL" id="KJE91144.1"/>
    </source>
</evidence>
<dbReference type="PANTHER" id="PTHR10462">
    <property type="entry name" value="GLYCOSYLTRANSFERASE-RELATED"/>
    <property type="match status" value="1"/>
</dbReference>
<evidence type="ECO:0000256" key="5">
    <source>
        <dbReference type="PIRSR" id="PIRSR605076-2"/>
    </source>
</evidence>
<feature type="active site" description="Nucleophile" evidence="4">
    <location>
        <position position="295"/>
    </location>
</feature>
<keyword evidence="3" id="KW-0808">Transferase</keyword>
<feature type="binding site" evidence="5">
    <location>
        <begin position="206"/>
        <end position="208"/>
    </location>
    <ligand>
        <name>UDP-N-acetyl-alpha-D-galactosamine</name>
        <dbReference type="ChEBI" id="CHEBI:67138"/>
    </ligand>
</feature>
<dbReference type="PANTHER" id="PTHR10462:SF53">
    <property type="entry name" value="HISTO-BLOOD GROUP ABO SYSTEM TRANSFERASE 1-LIKE"/>
    <property type="match status" value="1"/>
</dbReference>
<dbReference type="EMBL" id="KE346362">
    <property type="protein sequence ID" value="KJE91144.1"/>
    <property type="molecule type" value="Genomic_DNA"/>
</dbReference>
<comment type="similarity">
    <text evidence="1">Belongs to the glycosyltransferase 6 family.</text>
</comment>
<evidence type="ECO:0000256" key="3">
    <source>
        <dbReference type="ARBA" id="ARBA00022679"/>
    </source>
</evidence>
<feature type="binding site" evidence="6">
    <location>
        <position position="208"/>
    </location>
    <ligand>
        <name>Mn(2+)</name>
        <dbReference type="ChEBI" id="CHEBI:29035"/>
    </ligand>
</feature>
<evidence type="ECO:0000256" key="6">
    <source>
        <dbReference type="PIRSR" id="PIRSR605076-3"/>
    </source>
</evidence>
<feature type="binding site" evidence="5">
    <location>
        <position position="125"/>
    </location>
    <ligand>
        <name>UDP-N-acetyl-alpha-D-galactosamine</name>
        <dbReference type="ChEBI" id="CHEBI:67138"/>
    </ligand>
</feature>
<feature type="binding site" evidence="6">
    <location>
        <position position="206"/>
    </location>
    <ligand>
        <name>Mn(2+)</name>
        <dbReference type="ChEBI" id="CHEBI:29035"/>
    </ligand>
</feature>
<dbReference type="Pfam" id="PF03414">
    <property type="entry name" value="Glyco_transf_6"/>
    <property type="match status" value="1"/>
</dbReference>
<dbReference type="GO" id="GO:0046872">
    <property type="term" value="F:metal ion binding"/>
    <property type="evidence" value="ECO:0007669"/>
    <property type="project" value="UniProtKB-KW"/>
</dbReference>
<evidence type="ECO:0000313" key="8">
    <source>
        <dbReference type="Proteomes" id="UP000008743"/>
    </source>
</evidence>
<reference evidence="8" key="1">
    <citation type="submission" date="2011-02" db="EMBL/GenBank/DDBJ databases">
        <title>The Genome Sequence of Capsaspora owczarzaki ATCC 30864.</title>
        <authorList>
            <person name="Russ C."/>
            <person name="Cuomo C."/>
            <person name="Burger G."/>
            <person name="Gray M.W."/>
            <person name="Holland P.W.H."/>
            <person name="King N."/>
            <person name="Lang F.B.F."/>
            <person name="Roger A.J."/>
            <person name="Ruiz-Trillo I."/>
            <person name="Young S.K."/>
            <person name="Zeng Q."/>
            <person name="Gargeya S."/>
            <person name="Alvarado L."/>
            <person name="Berlin A."/>
            <person name="Chapman S.B."/>
            <person name="Chen Z."/>
            <person name="Freedman E."/>
            <person name="Gellesch M."/>
            <person name="Goldberg J."/>
            <person name="Griggs A."/>
            <person name="Gujja S."/>
            <person name="Heilman E."/>
            <person name="Heiman D."/>
            <person name="Howarth C."/>
            <person name="Mehta T."/>
            <person name="Neiman D."/>
            <person name="Pearson M."/>
            <person name="Roberts A."/>
            <person name="Saif S."/>
            <person name="Shea T."/>
            <person name="Shenoy N."/>
            <person name="Sisk P."/>
            <person name="Stolte C."/>
            <person name="Sykes S."/>
            <person name="White J."/>
            <person name="Yandava C."/>
            <person name="Haas B."/>
            <person name="Nusbaum C."/>
            <person name="Birren B."/>
        </authorList>
    </citation>
    <scope>NUCLEOTIDE SEQUENCE</scope>
    <source>
        <strain evidence="8">ATCC 30864</strain>
    </source>
</reference>
<dbReference type="OrthoDB" id="8692076at2759"/>
<dbReference type="SUPFAM" id="SSF53448">
    <property type="entry name" value="Nucleotide-diphospho-sugar transferases"/>
    <property type="match status" value="1"/>
</dbReference>
<dbReference type="Proteomes" id="UP000008743">
    <property type="component" value="Unassembled WGS sequence"/>
</dbReference>
<dbReference type="STRING" id="595528.A0A0D2X1P0"/>
<dbReference type="eggNOG" id="ENOG502QQAJ">
    <property type="taxonomic scope" value="Eukaryota"/>
</dbReference>
<keyword evidence="2" id="KW-0328">Glycosyltransferase</keyword>
<feature type="binding site" evidence="5">
    <location>
        <position position="237"/>
    </location>
    <ligand>
        <name>an alpha-L-fucosyl-(1-&gt;2)-beta-D-galactosyl derivative</name>
        <dbReference type="ChEBI" id="CHEBI:140327"/>
    </ligand>
</feature>